<comment type="caution">
    <text evidence="1">The sequence shown here is derived from an EMBL/GenBank/DDBJ whole genome shotgun (WGS) entry which is preliminary data.</text>
</comment>
<organism evidence="1 2">
    <name type="scientific">Aeromonas hydrophila</name>
    <dbReference type="NCBI Taxonomy" id="644"/>
    <lineage>
        <taxon>Bacteria</taxon>
        <taxon>Pseudomonadati</taxon>
        <taxon>Pseudomonadota</taxon>
        <taxon>Gammaproteobacteria</taxon>
        <taxon>Aeromonadales</taxon>
        <taxon>Aeromonadaceae</taxon>
        <taxon>Aeromonas</taxon>
    </lineage>
</organism>
<name>A0AAD3U9C2_AERHY</name>
<gene>
    <name evidence="1" type="ORF">JAJ28_001587</name>
</gene>
<protein>
    <submittedName>
        <fullName evidence="1">Uncharacterized protein</fullName>
    </submittedName>
</protein>
<dbReference type="Proteomes" id="UP000859505">
    <property type="component" value="Unassembled WGS sequence"/>
</dbReference>
<evidence type="ECO:0000313" key="1">
    <source>
        <dbReference type="EMBL" id="HAT6343872.1"/>
    </source>
</evidence>
<dbReference type="AlphaFoldDB" id="A0AAD3U9C2"/>
<sequence length="87" mass="10232">MNSIKFNAAQQAEGLVLSAFWGESLRHDHQRLYTLQSRLAALRIRRRVRGLRDKAQVRVLLRQCRQTRTTLRHAHARLMRICIVVSQ</sequence>
<evidence type="ECO:0000313" key="2">
    <source>
        <dbReference type="Proteomes" id="UP000859505"/>
    </source>
</evidence>
<reference evidence="1" key="2">
    <citation type="submission" date="2020-01" db="EMBL/GenBank/DDBJ databases">
        <authorList>
            <consortium name="NCBI Pathogen Detection Project"/>
        </authorList>
    </citation>
    <scope>NUCLEOTIDE SEQUENCE</scope>
    <source>
        <strain evidence="1">OLC2673_Aeromonas</strain>
    </source>
</reference>
<reference evidence="1" key="1">
    <citation type="journal article" date="2018" name="Genome Biol.">
        <title>SKESA: strategic k-mer extension for scrupulous assemblies.</title>
        <authorList>
            <person name="Souvorov A."/>
            <person name="Agarwala R."/>
            <person name="Lipman D.J."/>
        </authorList>
    </citation>
    <scope>NUCLEOTIDE SEQUENCE</scope>
    <source>
        <strain evidence="1">OLC2673_Aeromonas</strain>
    </source>
</reference>
<accession>A0AAD3U9C2</accession>
<dbReference type="EMBL" id="DACTUL010000009">
    <property type="protein sequence ID" value="HAT6343872.1"/>
    <property type="molecule type" value="Genomic_DNA"/>
</dbReference>
<proteinExistence type="predicted"/>